<proteinExistence type="predicted"/>
<reference evidence="2" key="1">
    <citation type="submission" date="2023-07" db="EMBL/GenBank/DDBJ databases">
        <title>The carbon used by Thiothrix.</title>
        <authorList>
            <person name="Chen L."/>
        </authorList>
    </citation>
    <scope>NUCLEOTIDE SEQUENCE [LARGE SCALE GENOMIC DNA]</scope>
</reference>
<accession>A0ABU6CR70</accession>
<evidence type="ECO:0000313" key="2">
    <source>
        <dbReference type="Proteomes" id="UP001308005"/>
    </source>
</evidence>
<sequence>MCKQMIPLAIVREMEVSKSVGGVWHVWAGDDVQVTRHGDALQFLRYGRLDSEWLIPATGERRQTINRLFAELAERRQHKPTQQLWTPPQGKAA</sequence>
<dbReference type="EMBL" id="JAYMYJ010000001">
    <property type="protein sequence ID" value="MEB4589351.1"/>
    <property type="molecule type" value="Genomic_DNA"/>
</dbReference>
<name>A0ABU6CR70_9GAMM</name>
<protein>
    <submittedName>
        <fullName evidence="1">Uncharacterized protein</fullName>
    </submittedName>
</protein>
<organism evidence="1 2">
    <name type="scientific">Candidatus Thiothrix phosphatis</name>
    <dbReference type="NCBI Taxonomy" id="3112415"/>
    <lineage>
        <taxon>Bacteria</taxon>
        <taxon>Pseudomonadati</taxon>
        <taxon>Pseudomonadota</taxon>
        <taxon>Gammaproteobacteria</taxon>
        <taxon>Thiotrichales</taxon>
        <taxon>Thiotrichaceae</taxon>
        <taxon>Thiothrix</taxon>
    </lineage>
</organism>
<dbReference type="Proteomes" id="UP001308005">
    <property type="component" value="Unassembled WGS sequence"/>
</dbReference>
<gene>
    <name evidence="1" type="ORF">VSS37_00005</name>
</gene>
<comment type="caution">
    <text evidence="1">The sequence shown here is derived from an EMBL/GenBank/DDBJ whole genome shotgun (WGS) entry which is preliminary data.</text>
</comment>
<keyword evidence="2" id="KW-1185">Reference proteome</keyword>
<evidence type="ECO:0000313" key="1">
    <source>
        <dbReference type="EMBL" id="MEB4589351.1"/>
    </source>
</evidence>
<dbReference type="RefSeq" id="WP_324692543.1">
    <property type="nucleotide sequence ID" value="NZ_JAYMYJ010000001.1"/>
</dbReference>